<protein>
    <submittedName>
        <fullName evidence="1">Uncharacterized protein</fullName>
    </submittedName>
</protein>
<organism evidence="1 2">
    <name type="scientific">Pyropia yezoensis</name>
    <name type="common">Susabi-nori</name>
    <name type="synonym">Porphyra yezoensis</name>
    <dbReference type="NCBI Taxonomy" id="2788"/>
    <lineage>
        <taxon>Eukaryota</taxon>
        <taxon>Rhodophyta</taxon>
        <taxon>Bangiophyceae</taxon>
        <taxon>Bangiales</taxon>
        <taxon>Bangiaceae</taxon>
        <taxon>Pyropia</taxon>
    </lineage>
</organism>
<evidence type="ECO:0000313" key="1">
    <source>
        <dbReference type="EMBL" id="KAK1862681.1"/>
    </source>
</evidence>
<reference evidence="1" key="1">
    <citation type="submission" date="2019-11" db="EMBL/GenBank/DDBJ databases">
        <title>Nori genome reveals adaptations in red seaweeds to the harsh intertidal environment.</title>
        <authorList>
            <person name="Wang D."/>
            <person name="Mao Y."/>
        </authorList>
    </citation>
    <scope>NUCLEOTIDE SEQUENCE</scope>
    <source>
        <tissue evidence="1">Gametophyte</tissue>
    </source>
</reference>
<comment type="caution">
    <text evidence="1">The sequence shown here is derived from an EMBL/GenBank/DDBJ whole genome shotgun (WGS) entry which is preliminary data.</text>
</comment>
<name>A0ACC3BXA9_PYRYE</name>
<keyword evidence="2" id="KW-1185">Reference proteome</keyword>
<proteinExistence type="predicted"/>
<gene>
    <name evidence="1" type="ORF">I4F81_005249</name>
</gene>
<accession>A0ACC3BXA9</accession>
<evidence type="ECO:0000313" key="2">
    <source>
        <dbReference type="Proteomes" id="UP000798662"/>
    </source>
</evidence>
<sequence length="295" mass="31665">MDLPVLQMILARMVLWATGLLGEMALVVKPYKEVMTRVLAVMAKQLVRRKVQTLEPATNCLSVVMLWLVGHNKEHLLRPVLEEAVALVLGPSVCKDILSLALSLAIDPAVNAFKPRHCDALASLAGTLRGDGAADALNAMLLDATTDTRAPSPDADAAGETVTASRLLWENRMLSSFCVAVSGSASVFADLQTAAAGALDAVRLVVREYHDATSELEKTWRTYQSAWGDASVSPATLRARFLESFPKYKEDPRLTGCWHAAPVAAPAPAVSAPSVAAQLPLENQENGIEWPSDED</sequence>
<dbReference type="Proteomes" id="UP000798662">
    <property type="component" value="Chromosome 1"/>
</dbReference>
<dbReference type="EMBL" id="CM020618">
    <property type="protein sequence ID" value="KAK1862681.1"/>
    <property type="molecule type" value="Genomic_DNA"/>
</dbReference>